<gene>
    <name evidence="1" type="ordered locus">PMT_2044</name>
</gene>
<keyword evidence="2" id="KW-1185">Reference proteome</keyword>
<proteinExistence type="predicted"/>
<dbReference type="KEGG" id="pmt:PMT_2044"/>
<organism evidence="1 2">
    <name type="scientific">Prochlorococcus marinus (strain MIT 9313)</name>
    <dbReference type="NCBI Taxonomy" id="74547"/>
    <lineage>
        <taxon>Bacteria</taxon>
        <taxon>Bacillati</taxon>
        <taxon>Cyanobacteriota</taxon>
        <taxon>Cyanophyceae</taxon>
        <taxon>Synechococcales</taxon>
        <taxon>Prochlorococcaceae</taxon>
        <taxon>Prochlorococcus</taxon>
    </lineage>
</organism>
<sequence length="182" mass="20661">MVESSVALSRMRRSFRIVGLSLTALFLLCLRPSEAIEPQEVIEQMKKSRPANLVVLIKRPDVGGDYLLGMYALKTDKFDQDLRRFKLWQEWSYDLNVHTESVSCSTEEPLRITRDSRAVYVRRLNPGGIVNPANREDHLVWWAACVPELGGTDPTNLKDKALSLGYSTVLVEFQEVLVGPVR</sequence>
<name>Q7V4B6_PROMM</name>
<reference evidence="1 2" key="1">
    <citation type="journal article" date="2003" name="Nature">
        <title>Genome divergence in two Prochlorococcus ecotypes reflects oceanic niche differentiation.</title>
        <authorList>
            <person name="Rocap G."/>
            <person name="Larimer F.W."/>
            <person name="Lamerdin J.E."/>
            <person name="Malfatti S."/>
            <person name="Chain P."/>
            <person name="Ahlgren N.A."/>
            <person name="Arellano A."/>
            <person name="Coleman M."/>
            <person name="Hauser L."/>
            <person name="Hess W.R."/>
            <person name="Johnson Z.I."/>
            <person name="Land M.L."/>
            <person name="Lindell D."/>
            <person name="Post A.F."/>
            <person name="Regala W."/>
            <person name="Shah M."/>
            <person name="Shaw S.L."/>
            <person name="Steglich C."/>
            <person name="Sullivan M.B."/>
            <person name="Ting C.S."/>
            <person name="Tolonen A."/>
            <person name="Webb E.A."/>
            <person name="Zinser E.R."/>
            <person name="Chisholm S.W."/>
        </authorList>
    </citation>
    <scope>NUCLEOTIDE SEQUENCE [LARGE SCALE GENOMIC DNA]</scope>
    <source>
        <strain evidence="2">MIT 9313</strain>
    </source>
</reference>
<protein>
    <submittedName>
        <fullName evidence="1">Conserved hypothetical</fullName>
    </submittedName>
</protein>
<dbReference type="AlphaFoldDB" id="Q7V4B6"/>
<evidence type="ECO:0000313" key="2">
    <source>
        <dbReference type="Proteomes" id="UP000001423"/>
    </source>
</evidence>
<dbReference type="eggNOG" id="ENOG5033XS6">
    <property type="taxonomic scope" value="Bacteria"/>
</dbReference>
<dbReference type="RefSeq" id="WP_011131409.1">
    <property type="nucleotide sequence ID" value="NC_005071.1"/>
</dbReference>
<dbReference type="HOGENOM" id="CLU_125005_0_0_3"/>
<evidence type="ECO:0000313" key="1">
    <source>
        <dbReference type="EMBL" id="CAE22218.1"/>
    </source>
</evidence>
<dbReference type="Proteomes" id="UP000001423">
    <property type="component" value="Chromosome"/>
</dbReference>
<dbReference type="EMBL" id="BX548175">
    <property type="protein sequence ID" value="CAE22218.1"/>
    <property type="molecule type" value="Genomic_DNA"/>
</dbReference>
<accession>Q7V4B6</accession>